<dbReference type="STRING" id="225359.A0A2S4PSU9"/>
<keyword evidence="3" id="KW-1185">Reference proteome</keyword>
<comment type="caution">
    <text evidence="2">The sequence shown here is derived from an EMBL/GenBank/DDBJ whole genome shotgun (WGS) entry which is preliminary data.</text>
</comment>
<name>A0A2S4PSU9_9PEZI</name>
<evidence type="ECO:0000313" key="3">
    <source>
        <dbReference type="Proteomes" id="UP000237438"/>
    </source>
</evidence>
<feature type="domain" description="Reverse transcriptase" evidence="1">
    <location>
        <begin position="357"/>
        <end position="577"/>
    </location>
</feature>
<accession>A0A2S4PSU9</accession>
<dbReference type="PANTHER" id="PTHR33481">
    <property type="entry name" value="REVERSE TRANSCRIPTASE"/>
    <property type="match status" value="1"/>
</dbReference>
<proteinExistence type="predicted"/>
<sequence length="577" mass="64371">MLPFTTETLRKAEVLEKTLGSQILTEDIIESMEIQIESTAGWVKTPLSASNISQEPAPVNLINKNDIMATLGLKQNFRLASIDLDYPGPYEKLFDEPLNYDETPPLAGSVEEELNNVTDDAAHRIADAKFIFGPHHSKCCIATHLDATSDHLPLLTTIGWRDAPNAPKTHQRLKPDSLNSTLFQNLLSSSVKLVAPVPSHSTTDSFYKLAEGIIQAIQLAYSGAARCSLGHSKGYPTHGGTNPERKAERNIYRGVFKRAKESFRTKVDQANTGKDNFAMTKWHKSRGTYRSTPLRRLFLLNNFLVNSTDMGDIFFDVPSVPVRSISLPPLTLQEVRTSVLKIAWPLIKDHIYTLWARCLSVGHHPKCFRHATLVMLQKQNKSDLSSPRFYRHIALLSFLGKGLERLIAKRLAWISVKHKILASQHFGALPYRSAVDLTTCLTHNVERALNEARTPSMPTLDVKGAFDAVLPGRLVRQLREQGWPLHIVRWVGSFATDRMVQIYLDDEMGPPQNITCGLSQGSPVSPILFMLYFSPLSKLGSPLKKFCFAEDIAILAIKNSLSENSQELSNSLAEAIK</sequence>
<protein>
    <recommendedName>
        <fullName evidence="1">Reverse transcriptase domain-containing protein</fullName>
    </recommendedName>
</protein>
<gene>
    <name evidence="2" type="ORF">EPUL_005538</name>
</gene>
<dbReference type="AlphaFoldDB" id="A0A2S4PSU9"/>
<dbReference type="InterPro" id="IPR043502">
    <property type="entry name" value="DNA/RNA_pol_sf"/>
</dbReference>
<dbReference type="PANTHER" id="PTHR33481:SF1">
    <property type="entry name" value="ENDONUCLEASE_EXONUCLEASE_PHOSPHATASE DOMAIN-CONTAINING PROTEIN-RELATED"/>
    <property type="match status" value="1"/>
</dbReference>
<dbReference type="EMBL" id="PEDP01000731">
    <property type="protein sequence ID" value="POS85096.1"/>
    <property type="molecule type" value="Genomic_DNA"/>
</dbReference>
<dbReference type="Pfam" id="PF00078">
    <property type="entry name" value="RVT_1"/>
    <property type="match status" value="1"/>
</dbReference>
<reference evidence="2 3" key="1">
    <citation type="submission" date="2017-10" db="EMBL/GenBank/DDBJ databases">
        <title>Development of genomic resources for the powdery mildew, Erysiphe pulchra.</title>
        <authorList>
            <person name="Wadl P.A."/>
            <person name="Mack B.M."/>
            <person name="Moore G."/>
            <person name="Beltz S.B."/>
        </authorList>
    </citation>
    <scope>NUCLEOTIDE SEQUENCE [LARGE SCALE GENOMIC DNA]</scope>
    <source>
        <strain evidence="2">Cflorida</strain>
    </source>
</reference>
<dbReference type="InterPro" id="IPR000477">
    <property type="entry name" value="RT_dom"/>
</dbReference>
<evidence type="ECO:0000259" key="1">
    <source>
        <dbReference type="PROSITE" id="PS50878"/>
    </source>
</evidence>
<organism evidence="2 3">
    <name type="scientific">Erysiphe pulchra</name>
    <dbReference type="NCBI Taxonomy" id="225359"/>
    <lineage>
        <taxon>Eukaryota</taxon>
        <taxon>Fungi</taxon>
        <taxon>Dikarya</taxon>
        <taxon>Ascomycota</taxon>
        <taxon>Pezizomycotina</taxon>
        <taxon>Leotiomycetes</taxon>
        <taxon>Erysiphales</taxon>
        <taxon>Erysiphaceae</taxon>
        <taxon>Erysiphe</taxon>
    </lineage>
</organism>
<dbReference type="PROSITE" id="PS50878">
    <property type="entry name" value="RT_POL"/>
    <property type="match status" value="1"/>
</dbReference>
<evidence type="ECO:0000313" key="2">
    <source>
        <dbReference type="EMBL" id="POS85096.1"/>
    </source>
</evidence>
<dbReference type="SUPFAM" id="SSF56672">
    <property type="entry name" value="DNA/RNA polymerases"/>
    <property type="match status" value="1"/>
</dbReference>
<dbReference type="OrthoDB" id="3564644at2759"/>
<dbReference type="Proteomes" id="UP000237438">
    <property type="component" value="Unassembled WGS sequence"/>
</dbReference>